<organism evidence="5">
    <name type="scientific">Darwinula stevensoni</name>
    <dbReference type="NCBI Taxonomy" id="69355"/>
    <lineage>
        <taxon>Eukaryota</taxon>
        <taxon>Metazoa</taxon>
        <taxon>Ecdysozoa</taxon>
        <taxon>Arthropoda</taxon>
        <taxon>Crustacea</taxon>
        <taxon>Oligostraca</taxon>
        <taxon>Ostracoda</taxon>
        <taxon>Podocopa</taxon>
        <taxon>Podocopida</taxon>
        <taxon>Darwinulocopina</taxon>
        <taxon>Darwinuloidea</taxon>
        <taxon>Darwinulidae</taxon>
        <taxon>Darwinula</taxon>
    </lineage>
</organism>
<feature type="region of interest" description="Disordered" evidence="4">
    <location>
        <begin position="903"/>
        <end position="935"/>
    </location>
</feature>
<dbReference type="SUPFAM" id="SSF50978">
    <property type="entry name" value="WD40 repeat-like"/>
    <property type="match status" value="1"/>
</dbReference>
<feature type="region of interest" description="Disordered" evidence="4">
    <location>
        <begin position="2123"/>
        <end position="2206"/>
    </location>
</feature>
<evidence type="ECO:0000313" key="5">
    <source>
        <dbReference type="EMBL" id="CAD7249940.1"/>
    </source>
</evidence>
<proteinExistence type="predicted"/>
<feature type="compositionally biased region" description="Low complexity" evidence="4">
    <location>
        <begin position="912"/>
        <end position="926"/>
    </location>
</feature>
<sequence length="2360" mass="262401">SSIPEVGDVTSFLADVERLTLPHDSSGGYLICRKVGSSEKSQATGMLQPVIYEFICHNETLINQLADNINRAISTTQSVTQSAAAVNSESSDVLMDELQVAINEASQIADPICDSVLQELFGKDFIPGAKKQSQSRSQQSNEESRHQARKTPAKKRKPTTPEKLGETLQQTQVPVCQQSSAGTILNVENSCAPLIYNVMSMPASVAMSSMTVSGTTVLPESEWRQTTSSAPESAPVLISSEGHHASSVKNQLSAISDRTPHMCSSGKQMTKSSSEDKTTSVQSWYSHASKTHKYSLRRRYNVPKIPTKTDVAKYFPDVGAVLINTYTRPPDASEDDPGTLEIDVSQGGIPVVVVETLHESCASHSKTMTGTTAVAHVPPSDLKKKLETFEHQAESLSAVVQVRKAQEKPMHIVCGSQKQGKIAKLTDVQETPLKRAETLCPGTLSVTVNMDGSISFQNCSSAEKKQLIQNVLSDGHEGPVVLHQFSSPETAQLLKNTEEVTKETIDTGTPVSLIESDNHHVMAASNVQSLEQQTSGKSEKFSSKQEFTQKLSKGLQALLNCVNSGLATETVAVGISPPKQAALDETVQKHIQAAPAPWHVQTECKTVSRIPIVKTPTPRRQLLMNRRTRSTPRRRKYVRALSFKKPSPQMEISPLKNVEQELELSLFGSELSDTSPDITPLKAMDNIDARKNNIEFTPLKKLLSKGSRISLPGQHTSAALVAVHNEPSVSMYPANQSSEKLPQSSTEIEGQEAGNSAEVNNGNRSRGEDVSSATPKKWKICIALHPKETPSKCKKCGEKEVFVSDDSTSNSTQPPPTPRVIQPETPIFDRNLETANQTPQHYLIDTPQSPLTPDFQEVLSPVKSVESCARCVSYVDSGAYHSKERTLRVTAFRRDTEPVRVYSKRRQEGYASDVSSSELSVSMSDSQLNEHPTSQRPCDVISELCVSLKDAVKQALYFKGGLLKQCSQKSQEVFEPTQSQQPNQKREKQPKKEKRATPKTRCKKLELPLRKQPSRISKKKIQPTKCKTPMKTKEELSVDCDAGLSVIHLEMGRDFKDCSNIQDQVKSPLKKKGKREIKIQQAKKESPSSFAGVNYDEGDDLDSVCASFLVSPQARIILNPLKGSPREDIIMEMDEKLQRVKERLQRDLPTTSTPKNKLGKKKPIKCNEKSKLAARRELMVIQTEHEATVFRGKPGKSSSQVQKGIESREKTSNMREIENTTQDEPSQAQFDREIEKEAKAKIALMKSSRQDLFKIQKVWGGEAANSTAMLRKPTEQQFYQVANGTGKGISPGQVQNVNEHDEEETEEVMVTLSVTPYFEQLSLNIAPMEMQDKMQLPADDFPLAKSPMKLISDQQPITETLNPEAELSEGVVRDSDDEPVSSTFDLHAYKIPKKKQVTISTFPPEYLQRRKLKQERRGRRRRHNEDRRWQRKEEEDRLQGDEKRHLEENKQKSGGKRCWEEKELQQREEKQHQREEDRKRREEKQYWQEGKQQQKEKDRSPQRRRERKIKQNEDGHIAKSSLSNLDPTSDGSSSSSDSESTTSCDTCFSTSSDEGDLLNGIPDSEVKVVSRVSQEAGALIPGMCKAPEAPDFFLRTTSKVSQEDTCFTPVNITSDSQLETPFKVSDVEASAAASLLQLGHTPYVSPIGILSSPRGEIISSPSQNDLLDYTILLSKKKVSPKKLLVQEAKTRLKTPPQESAVFKVPSQRAPKPKNNQDLREASSHSVSSLFAQEPEKINSQYYVQRMGLVKNLGVHEGCVNSITWDDAGCLLLSGSDDRHIIITDPFSNKGHLLLCSWRISIKANLLLSTELIERGLIFLPPKVEGTKQNMQKFQVWETMLKHQTGHRSNIFSAKFLPKSGNQRIVSCSGGGQILYTDLERLEETRANWFLCHEGTTYEILTLPFDPHCFLSCGEDGTVRHFDLRIKNSCSLPNCNEVSVPTFYILDILIKMKNGVTALSVNPMLPYQLGVGSADGLVRIYDRRSLITGPKLFTPVERGQLGVFYTGSSLEDSNRVTCLAFSPNGCDVLVSYSSDYLYLFNINELTELMHDQGKEKLSPGGRGGSGKGPGGRSMPPMKKLRLRGDWSDTGPQSRPQADHHGEPSGQARPVLQSALMQRITDVLSHMMTTRGRRRRTSSSNDSGEVDDDAATHHQMADEPDSDASHPQALPPSYLKEEGGASSSTCDSNEASELNLPQSETTENPWSQLKFKRKFQGHRNSRTMIKEACFWGENYIMSGSDCGHVFIWDRQSGDVVMLLQADSHVVNCVQPHPHLPMLATSGIDYDIKIWAPFRDHSGFDSIDAQQLMERNEVMLEETKHSVTVPASFLFRMLASLDSLRQGKFGQKMTTCAAGPKDPCRAS</sequence>
<feature type="region of interest" description="Disordered" evidence="4">
    <location>
        <begin position="2052"/>
        <end position="2105"/>
    </location>
</feature>
<feature type="compositionally biased region" description="Basic residues" evidence="4">
    <location>
        <begin position="147"/>
        <end position="158"/>
    </location>
</feature>
<dbReference type="PANTHER" id="PTHR15574">
    <property type="entry name" value="WD REPEAT DOMAIN-CONTAINING FAMILY"/>
    <property type="match status" value="1"/>
</dbReference>
<dbReference type="EMBL" id="CAJPEV010002567">
    <property type="protein sequence ID" value="CAG0897341.1"/>
    <property type="molecule type" value="Genomic_DNA"/>
</dbReference>
<feature type="compositionally biased region" description="Polar residues" evidence="4">
    <location>
        <begin position="247"/>
        <end position="256"/>
    </location>
</feature>
<feature type="compositionally biased region" description="Basic and acidic residues" evidence="4">
    <location>
        <begin position="1423"/>
        <end position="1517"/>
    </location>
</feature>
<feature type="region of interest" description="Disordered" evidence="4">
    <location>
        <begin position="1191"/>
        <end position="1230"/>
    </location>
</feature>
<feature type="region of interest" description="Disordered" evidence="4">
    <location>
        <begin position="242"/>
        <end position="281"/>
    </location>
</feature>
<dbReference type="EMBL" id="LR902084">
    <property type="protein sequence ID" value="CAD7249940.1"/>
    <property type="molecule type" value="Genomic_DNA"/>
</dbReference>
<name>A0A7R9FNY5_9CRUS</name>
<feature type="region of interest" description="Disordered" evidence="4">
    <location>
        <begin position="733"/>
        <end position="772"/>
    </location>
</feature>
<evidence type="ECO:0000256" key="3">
    <source>
        <dbReference type="PROSITE-ProRule" id="PRU00221"/>
    </source>
</evidence>
<feature type="region of interest" description="Disordered" evidence="4">
    <location>
        <begin position="1354"/>
        <end position="1379"/>
    </location>
</feature>
<evidence type="ECO:0000256" key="4">
    <source>
        <dbReference type="SAM" id="MobiDB-lite"/>
    </source>
</evidence>
<feature type="compositionally biased region" description="Basic and acidic residues" evidence="4">
    <location>
        <begin position="1205"/>
        <end position="1218"/>
    </location>
</feature>
<keyword evidence="2" id="KW-0677">Repeat</keyword>
<feature type="compositionally biased region" description="Basic residues" evidence="4">
    <location>
        <begin position="1409"/>
        <end position="1422"/>
    </location>
</feature>
<feature type="non-terminal residue" evidence="5">
    <location>
        <position position="1"/>
    </location>
</feature>
<dbReference type="PROSITE" id="PS50082">
    <property type="entry name" value="WD_REPEATS_2"/>
    <property type="match status" value="1"/>
</dbReference>
<feature type="compositionally biased region" description="Polar residues" evidence="4">
    <location>
        <begin position="1219"/>
        <end position="1229"/>
    </location>
</feature>
<dbReference type="OrthoDB" id="4869960at2759"/>
<feature type="compositionally biased region" description="Gly residues" evidence="4">
    <location>
        <begin position="2059"/>
        <end position="2070"/>
    </location>
</feature>
<dbReference type="InterPro" id="IPR045151">
    <property type="entry name" value="DCAF8"/>
</dbReference>
<evidence type="ECO:0000256" key="2">
    <source>
        <dbReference type="ARBA" id="ARBA00022737"/>
    </source>
</evidence>
<feature type="region of interest" description="Disordered" evidence="4">
    <location>
        <begin position="129"/>
        <end position="171"/>
    </location>
</feature>
<dbReference type="InterPro" id="IPR001680">
    <property type="entry name" value="WD40_rpt"/>
</dbReference>
<dbReference type="GO" id="GO:0005737">
    <property type="term" value="C:cytoplasm"/>
    <property type="evidence" value="ECO:0007669"/>
    <property type="project" value="TreeGrafter"/>
</dbReference>
<feature type="repeat" description="WD" evidence="3">
    <location>
        <begin position="2257"/>
        <end position="2288"/>
    </location>
</feature>
<feature type="compositionally biased region" description="Low complexity" evidence="4">
    <location>
        <begin position="132"/>
        <end position="141"/>
    </location>
</feature>
<protein>
    <submittedName>
        <fullName evidence="5">Uncharacterized protein</fullName>
    </submittedName>
</protein>
<dbReference type="SMART" id="SM00320">
    <property type="entry name" value="WD40"/>
    <property type="match status" value="7"/>
</dbReference>
<keyword evidence="6" id="KW-1185">Reference proteome</keyword>
<dbReference type="InterPro" id="IPR015943">
    <property type="entry name" value="WD40/YVTN_repeat-like_dom_sf"/>
</dbReference>
<dbReference type="GO" id="GO:0080008">
    <property type="term" value="C:Cul4-RING E3 ubiquitin ligase complex"/>
    <property type="evidence" value="ECO:0007669"/>
    <property type="project" value="TreeGrafter"/>
</dbReference>
<dbReference type="InterPro" id="IPR036322">
    <property type="entry name" value="WD40_repeat_dom_sf"/>
</dbReference>
<feature type="compositionally biased region" description="Polar residues" evidence="4">
    <location>
        <begin position="2179"/>
        <end position="2205"/>
    </location>
</feature>
<dbReference type="Pfam" id="PF00400">
    <property type="entry name" value="WD40"/>
    <property type="match status" value="2"/>
</dbReference>
<evidence type="ECO:0000313" key="6">
    <source>
        <dbReference type="Proteomes" id="UP000677054"/>
    </source>
</evidence>
<dbReference type="PANTHER" id="PTHR15574:SF39">
    <property type="entry name" value="DDB1- AND CUL4-ASSOCIATED FACTOR 6"/>
    <property type="match status" value="1"/>
</dbReference>
<feature type="region of interest" description="Disordered" evidence="4">
    <location>
        <begin position="1695"/>
        <end position="1727"/>
    </location>
</feature>
<feature type="non-terminal residue" evidence="5">
    <location>
        <position position="2360"/>
    </location>
</feature>
<dbReference type="Gene3D" id="2.130.10.10">
    <property type="entry name" value="YVTN repeat-like/Quinoprotein amine dehydrogenase"/>
    <property type="match status" value="2"/>
</dbReference>
<gene>
    <name evidence="5" type="ORF">DSTB1V02_LOCUS9726</name>
</gene>
<dbReference type="Proteomes" id="UP000677054">
    <property type="component" value="Unassembled WGS sequence"/>
</dbReference>
<evidence type="ECO:0000256" key="1">
    <source>
        <dbReference type="ARBA" id="ARBA00022574"/>
    </source>
</evidence>
<feature type="region of interest" description="Disordered" evidence="4">
    <location>
        <begin position="1408"/>
        <end position="1561"/>
    </location>
</feature>
<feature type="region of interest" description="Disordered" evidence="4">
    <location>
        <begin position="973"/>
        <end position="1000"/>
    </location>
</feature>
<dbReference type="GO" id="GO:0045944">
    <property type="term" value="P:positive regulation of transcription by RNA polymerase II"/>
    <property type="evidence" value="ECO:0007669"/>
    <property type="project" value="TreeGrafter"/>
</dbReference>
<keyword evidence="1 3" id="KW-0853">WD repeat</keyword>
<accession>A0A7R9FNY5</accession>
<feature type="compositionally biased region" description="Polar residues" evidence="4">
    <location>
        <begin position="733"/>
        <end position="764"/>
    </location>
</feature>
<feature type="compositionally biased region" description="Basic residues" evidence="4">
    <location>
        <begin position="988"/>
        <end position="1000"/>
    </location>
</feature>
<feature type="compositionally biased region" description="Low complexity" evidence="4">
    <location>
        <begin position="1526"/>
        <end position="1552"/>
    </location>
</feature>
<reference evidence="5" key="1">
    <citation type="submission" date="2020-11" db="EMBL/GenBank/DDBJ databases">
        <authorList>
            <person name="Tran Van P."/>
        </authorList>
    </citation>
    <scope>NUCLEOTIDE SEQUENCE</scope>
</reference>